<comment type="caution">
    <text evidence="2">The sequence shown here is derived from an EMBL/GenBank/DDBJ whole genome shotgun (WGS) entry which is preliminary data.</text>
</comment>
<feature type="region of interest" description="Disordered" evidence="1">
    <location>
        <begin position="1"/>
        <end position="136"/>
    </location>
</feature>
<evidence type="ECO:0000313" key="3">
    <source>
        <dbReference type="Proteomes" id="UP000191522"/>
    </source>
</evidence>
<feature type="compositionally biased region" description="Acidic residues" evidence="1">
    <location>
        <begin position="248"/>
        <end position="262"/>
    </location>
</feature>
<name>A0A1V6PID1_PENDC</name>
<organism evidence="2 3">
    <name type="scientific">Penicillium decumbens</name>
    <dbReference type="NCBI Taxonomy" id="69771"/>
    <lineage>
        <taxon>Eukaryota</taxon>
        <taxon>Fungi</taxon>
        <taxon>Dikarya</taxon>
        <taxon>Ascomycota</taxon>
        <taxon>Pezizomycotina</taxon>
        <taxon>Eurotiomycetes</taxon>
        <taxon>Eurotiomycetidae</taxon>
        <taxon>Eurotiales</taxon>
        <taxon>Aspergillaceae</taxon>
        <taxon>Penicillium</taxon>
    </lineage>
</organism>
<accession>A0A1V6PID1</accession>
<gene>
    <name evidence="2" type="ORF">PENDEC_c004G01397</name>
</gene>
<proteinExistence type="predicted"/>
<evidence type="ECO:0000313" key="2">
    <source>
        <dbReference type="EMBL" id="OQD76467.1"/>
    </source>
</evidence>
<feature type="compositionally biased region" description="Basic and acidic residues" evidence="1">
    <location>
        <begin position="125"/>
        <end position="134"/>
    </location>
</feature>
<dbReference type="EMBL" id="MDYL01000004">
    <property type="protein sequence ID" value="OQD76467.1"/>
    <property type="molecule type" value="Genomic_DNA"/>
</dbReference>
<dbReference type="Proteomes" id="UP000191522">
    <property type="component" value="Unassembled WGS sequence"/>
</dbReference>
<reference evidence="3" key="1">
    <citation type="journal article" date="2017" name="Nat. Microbiol.">
        <title>Global analysis of biosynthetic gene clusters reveals vast potential of secondary metabolite production in Penicillium species.</title>
        <authorList>
            <person name="Nielsen J.C."/>
            <person name="Grijseels S."/>
            <person name="Prigent S."/>
            <person name="Ji B."/>
            <person name="Dainat J."/>
            <person name="Nielsen K.F."/>
            <person name="Frisvad J.C."/>
            <person name="Workman M."/>
            <person name="Nielsen J."/>
        </authorList>
    </citation>
    <scope>NUCLEOTIDE SEQUENCE [LARGE SCALE GENOMIC DNA]</scope>
    <source>
        <strain evidence="3">IBT 11843</strain>
    </source>
</reference>
<keyword evidence="3" id="KW-1185">Reference proteome</keyword>
<dbReference type="PANTHER" id="PTHR40644">
    <property type="entry name" value="UPF0653 PROTEIN C607.02C"/>
    <property type="match status" value="1"/>
</dbReference>
<evidence type="ECO:0000256" key="1">
    <source>
        <dbReference type="SAM" id="MobiDB-lite"/>
    </source>
</evidence>
<dbReference type="OMA" id="TKHEKHL"/>
<protein>
    <recommendedName>
        <fullName evidence="4">Urease accessory protein UreD</fullName>
    </recommendedName>
</protein>
<sequence length="341" mass="38732">MPHKHKRREKDDSDFNLPPSVIAKALPVRDPNAKPKTSTKPGKKHSGPKPQQAPKKVTGPATVRHKNAGEDDTPKAFQRLMQYRTTGKRAPSGLETGEKKQNKKRKREGEDKEKPQKIQVPVETKPTKPAKEAKQAIPKILPGERLADFAARVDRELPLSAMTRNTQGAVKVRDHKMTKHEKHLRRLQAGWREEEARIKEREQAEREERAAEMEDHLDTLKEWELEARGGKARKKGTVPKKKKKSAQGDDDGAADSGDDDPDPWAKLKKRDKERQANPFDVAQAPPQLTKPREIFKVRGGAKVDVANVPNAVGSLRRREELAGERRNIVEEYRRLMAERRK</sequence>
<feature type="region of interest" description="Disordered" evidence="1">
    <location>
        <begin position="160"/>
        <end position="292"/>
    </location>
</feature>
<dbReference type="OrthoDB" id="5876637at2759"/>
<feature type="compositionally biased region" description="Basic and acidic residues" evidence="1">
    <location>
        <begin position="191"/>
        <end position="229"/>
    </location>
</feature>
<dbReference type="PANTHER" id="PTHR40644:SF1">
    <property type="entry name" value="UPF0653 PROTEIN C607.02C"/>
    <property type="match status" value="1"/>
</dbReference>
<dbReference type="AlphaFoldDB" id="A0A1V6PID1"/>
<evidence type="ECO:0008006" key="4">
    <source>
        <dbReference type="Google" id="ProtNLM"/>
    </source>
</evidence>
<feature type="compositionally biased region" description="Basic residues" evidence="1">
    <location>
        <begin position="173"/>
        <end position="186"/>
    </location>
</feature>
<feature type="compositionally biased region" description="Basic and acidic residues" evidence="1">
    <location>
        <begin position="107"/>
        <end position="116"/>
    </location>
</feature>
<feature type="compositionally biased region" description="Basic residues" evidence="1">
    <location>
        <begin position="230"/>
        <end position="245"/>
    </location>
</feature>